<evidence type="ECO:0000256" key="4">
    <source>
        <dbReference type="ARBA" id="ARBA00022499"/>
    </source>
</evidence>
<dbReference type="FunFam" id="1.10.10.440:FF:000010">
    <property type="entry name" value="Transcription elongation regulator 1 (CA150)"/>
    <property type="match status" value="1"/>
</dbReference>
<dbReference type="Pfam" id="PF23517">
    <property type="entry name" value="WW_TCERG1"/>
    <property type="match status" value="1"/>
</dbReference>
<evidence type="ECO:0000256" key="15">
    <source>
        <dbReference type="SAM" id="Coils"/>
    </source>
</evidence>
<gene>
    <name evidence="19" type="ORF">AGOR_G00022860</name>
</gene>
<dbReference type="InterPro" id="IPR036517">
    <property type="entry name" value="FF_domain_sf"/>
</dbReference>
<dbReference type="PANTHER" id="PTHR15377">
    <property type="entry name" value="TRANSCRIPTION ELONGATION REGULATOR 1"/>
    <property type="match status" value="1"/>
</dbReference>
<evidence type="ECO:0000259" key="17">
    <source>
        <dbReference type="PROSITE" id="PS50020"/>
    </source>
</evidence>
<feature type="domain" description="FF" evidence="18">
    <location>
        <begin position="848"/>
        <end position="904"/>
    </location>
</feature>
<keyword evidence="9 15" id="KW-0175">Coiled coil</keyword>
<dbReference type="FunFam" id="1.10.10.440:FF:000005">
    <property type="entry name" value="Transcription elongation regulator 1 (CA150)"/>
    <property type="match status" value="1"/>
</dbReference>
<feature type="coiled-coil region" evidence="15">
    <location>
        <begin position="605"/>
        <end position="636"/>
    </location>
</feature>
<dbReference type="PROSITE" id="PS01159">
    <property type="entry name" value="WW_DOMAIN_1"/>
    <property type="match status" value="2"/>
</dbReference>
<dbReference type="PANTHER" id="PTHR15377:SF7">
    <property type="entry name" value="TRANSCRIPTION ELONGATION REGULATOR 1"/>
    <property type="match status" value="1"/>
</dbReference>
<reference evidence="19" key="1">
    <citation type="submission" date="2021-01" db="EMBL/GenBank/DDBJ databases">
        <authorList>
            <person name="Zahm M."/>
            <person name="Roques C."/>
            <person name="Cabau C."/>
            <person name="Klopp C."/>
            <person name="Donnadieu C."/>
            <person name="Jouanno E."/>
            <person name="Lampietro C."/>
            <person name="Louis A."/>
            <person name="Herpin A."/>
            <person name="Echchiki A."/>
            <person name="Berthelot C."/>
            <person name="Parey E."/>
            <person name="Roest-Crollius H."/>
            <person name="Braasch I."/>
            <person name="Postlethwait J."/>
            <person name="Bobe J."/>
            <person name="Montfort J."/>
            <person name="Bouchez O."/>
            <person name="Begum T."/>
            <person name="Mejri S."/>
            <person name="Adams A."/>
            <person name="Chen W.-J."/>
            <person name="Guiguen Y."/>
        </authorList>
    </citation>
    <scope>NUCLEOTIDE SEQUENCE</scope>
    <source>
        <tissue evidence="19">Blood</tissue>
    </source>
</reference>
<dbReference type="InterPro" id="IPR002713">
    <property type="entry name" value="FF_domain"/>
</dbReference>
<evidence type="ECO:0000313" key="20">
    <source>
        <dbReference type="Proteomes" id="UP000829720"/>
    </source>
</evidence>
<evidence type="ECO:0000256" key="11">
    <source>
        <dbReference type="ARBA" id="ARBA00023242"/>
    </source>
</evidence>
<feature type="region of interest" description="Disordered" evidence="16">
    <location>
        <begin position="193"/>
        <end position="231"/>
    </location>
</feature>
<evidence type="ECO:0000256" key="13">
    <source>
        <dbReference type="ARBA" id="ARBA00075955"/>
    </source>
</evidence>
<evidence type="ECO:0000256" key="6">
    <source>
        <dbReference type="ARBA" id="ARBA00022737"/>
    </source>
</evidence>
<feature type="domain" description="FF" evidence="18">
    <location>
        <begin position="790"/>
        <end position="846"/>
    </location>
</feature>
<evidence type="ECO:0000256" key="1">
    <source>
        <dbReference type="ARBA" id="ARBA00004123"/>
    </source>
</evidence>
<feature type="domain" description="WW" evidence="17">
    <location>
        <begin position="433"/>
        <end position="462"/>
    </location>
</feature>
<evidence type="ECO:0000256" key="7">
    <source>
        <dbReference type="ARBA" id="ARBA00022843"/>
    </source>
</evidence>
<keyword evidence="11" id="KW-0539">Nucleus</keyword>
<feature type="compositionally biased region" description="Acidic residues" evidence="16">
    <location>
        <begin position="384"/>
        <end position="395"/>
    </location>
</feature>
<evidence type="ECO:0000256" key="8">
    <source>
        <dbReference type="ARBA" id="ARBA00023015"/>
    </source>
</evidence>
<evidence type="ECO:0000256" key="9">
    <source>
        <dbReference type="ARBA" id="ARBA00023054"/>
    </source>
</evidence>
<evidence type="ECO:0000313" key="19">
    <source>
        <dbReference type="EMBL" id="KAI1903019.1"/>
    </source>
</evidence>
<dbReference type="FunFam" id="1.10.10.440:FF:000004">
    <property type="entry name" value="Transcription elongation regulator 1 like"/>
    <property type="match status" value="1"/>
</dbReference>
<dbReference type="PROSITE" id="PS51676">
    <property type="entry name" value="FF"/>
    <property type="match status" value="6"/>
</dbReference>
<dbReference type="OrthoDB" id="63972at2759"/>
<keyword evidence="10" id="KW-0804">Transcription</keyword>
<feature type="domain" description="FF" evidence="18">
    <location>
        <begin position="618"/>
        <end position="673"/>
    </location>
</feature>
<feature type="region of interest" description="Disordered" evidence="16">
    <location>
        <begin position="362"/>
        <end position="428"/>
    </location>
</feature>
<dbReference type="SMART" id="SM00456">
    <property type="entry name" value="WW"/>
    <property type="match status" value="3"/>
</dbReference>
<feature type="domain" description="FF" evidence="18">
    <location>
        <begin position="543"/>
        <end position="606"/>
    </location>
</feature>
<dbReference type="InterPro" id="IPR001202">
    <property type="entry name" value="WW_dom"/>
</dbReference>
<dbReference type="SMART" id="SM00441">
    <property type="entry name" value="FF"/>
    <property type="match status" value="6"/>
</dbReference>
<dbReference type="Gene3D" id="1.10.10.440">
    <property type="entry name" value="FF domain"/>
    <property type="match status" value="6"/>
</dbReference>
<evidence type="ECO:0000259" key="18">
    <source>
        <dbReference type="PROSITE" id="PS51676"/>
    </source>
</evidence>
<comment type="caution">
    <text evidence="19">The sequence shown here is derived from an EMBL/GenBank/DDBJ whole genome shotgun (WGS) entry which is preliminary data.</text>
</comment>
<proteinExistence type="predicted"/>
<feature type="domain" description="FF" evidence="18">
    <location>
        <begin position="685"/>
        <end position="740"/>
    </location>
</feature>
<feature type="region of interest" description="Disordered" evidence="16">
    <location>
        <begin position="764"/>
        <end position="789"/>
    </location>
</feature>
<dbReference type="Gene3D" id="2.20.70.10">
    <property type="match status" value="3"/>
</dbReference>
<dbReference type="Proteomes" id="UP000829720">
    <property type="component" value="Unassembled WGS sequence"/>
</dbReference>
<dbReference type="FunFam" id="1.10.10.440:FF:000008">
    <property type="entry name" value="Transcription elongation regulator 1 (CA150)"/>
    <property type="match status" value="1"/>
</dbReference>
<keyword evidence="7" id="KW-0832">Ubl conjugation</keyword>
<evidence type="ECO:0000256" key="5">
    <source>
        <dbReference type="ARBA" id="ARBA00022553"/>
    </source>
</evidence>
<dbReference type="FunFam" id="1.10.10.440:FF:000001">
    <property type="entry name" value="Transcription elongation regulator 1 like"/>
    <property type="match status" value="1"/>
</dbReference>
<evidence type="ECO:0000256" key="2">
    <source>
        <dbReference type="ARBA" id="ARBA00022481"/>
    </source>
</evidence>
<feature type="region of interest" description="Disordered" evidence="16">
    <location>
        <begin position="1"/>
        <end position="130"/>
    </location>
</feature>
<dbReference type="EMBL" id="JAERUA010000002">
    <property type="protein sequence ID" value="KAI1903019.1"/>
    <property type="molecule type" value="Genomic_DNA"/>
</dbReference>
<accession>A0A8T3E0G8</accession>
<dbReference type="FunFam" id="1.10.10.440:FF:000006">
    <property type="entry name" value="Transcription elongation regulator 1 (CA150)"/>
    <property type="match status" value="1"/>
</dbReference>
<dbReference type="InterPro" id="IPR036020">
    <property type="entry name" value="WW_dom_sf"/>
</dbReference>
<dbReference type="InterPro" id="IPR045148">
    <property type="entry name" value="TCRG1-like"/>
</dbReference>
<dbReference type="CDD" id="cd00201">
    <property type="entry name" value="WW"/>
    <property type="match status" value="3"/>
</dbReference>
<feature type="region of interest" description="Disordered" evidence="16">
    <location>
        <begin position="970"/>
        <end position="992"/>
    </location>
</feature>
<keyword evidence="3" id="KW-0678">Repressor</keyword>
<dbReference type="FunFam" id="2.20.70.10:FF:000010">
    <property type="entry name" value="Transcription elongation regulator 1 (CA150)"/>
    <property type="match status" value="1"/>
</dbReference>
<protein>
    <recommendedName>
        <fullName evidence="12">Transcription elongation regulator 1</fullName>
    </recommendedName>
    <alternativeName>
        <fullName evidence="14">TATA box-binding protein-associated factor 2S</fullName>
    </alternativeName>
    <alternativeName>
        <fullName evidence="13">Transcription factor CA150</fullName>
    </alternativeName>
</protein>
<sequence>MAEHGEADGIGFDDNRMAQQALRFRGPAPPPTAVMRGPPPLLRPPPPPFGMMRGPPPPPRPPFGRPPFDPSMPPLPPPTGLPPPLGPPHLQRPPFMPPPMSNMPPPPGMIFPPGMPPVPAPGNPTLPPTEEIWVENKTPEGKVYYYNARTRESSWSKPEGVKVIQQSELSPLMVTQATVAASSTTTSLPAASATATAPVSTQAPSPTLTTSPAPSTASSSPSASQPISTSASLEMPPAASIVSSAAQVAPATVISVSTATATVTPVQAMPQLLPQALPTALPHAMPQPTAAIPAFPPVMVPPFRVPLPGMHIPLPGMLPAMAPPLRRLRSPGALPLLEWTEYKTADGKTYYYNNRTLESTWDRPPELKEKDKESEKAKDRPPEDLEPMDMEEEEPKVEHSKEVKEEPKEEEMTEEERAAQKAKPVATNPIPGTPWCVVWTGDDRVFFYNPTTRLSMWDRPEELVGRADVDKSIQEPPHKKGLEDRKLGISKEELEAATEEALEDEPIKAKKRKKDEVKEVDTEKEAAMEAEIKAARERAVVPLEARMKQFRDMLLERGTHKSKWSPKKVSAFSTWEKELHKIVFDPRYLLLNPKERKQVFDQYVKTRAEEERKEKKNKLMQAKEEFRRLMEEAKLNIRTTFSEFAAKHAKDSRFKAIEKMKDREAIFTEFMTALRKKEKEDSKNRGEKVKHDFFEMLADHHLEGQQRWSKVKEKLEGDHRYKAVDSSAMREELYKQYVEKQAKNLDSEKEKELERQARIEASLREREREVQKARSEQTKEIDREREQHKREEAIQHFRALMSDMVRSSDASWSDTRRNLRKDHRWESASLLERDEKEKLFNEHVEALTKKKKEHFRQLLDETTVITLTTTWKEVKKIIREDPRCIKFSSSDRKKQREFEDYIKDKYITAKADFRTLLKETKFITYRSRKLIHESDQHLKDVEKVLQNDKRYLVLDCVPDERRKLIMSYIEDLDRRGPPPPPTASEPTRRSTK</sequence>
<dbReference type="InterPro" id="IPR057565">
    <property type="entry name" value="WW_TCRG1_3rd"/>
</dbReference>
<name>A0A8T3E0G8_9TELE</name>
<keyword evidence="2" id="KW-0488">Methylation</keyword>
<keyword evidence="6" id="KW-0677">Repeat</keyword>
<keyword evidence="5" id="KW-0597">Phosphoprotein</keyword>
<feature type="domain" description="WW" evidence="17">
    <location>
        <begin position="127"/>
        <end position="160"/>
    </location>
</feature>
<keyword evidence="20" id="KW-1185">Reference proteome</keyword>
<evidence type="ECO:0000256" key="14">
    <source>
        <dbReference type="ARBA" id="ARBA00078981"/>
    </source>
</evidence>
<dbReference type="Pfam" id="PF01846">
    <property type="entry name" value="FF"/>
    <property type="match status" value="6"/>
</dbReference>
<feature type="compositionally biased region" description="Basic and acidic residues" evidence="16">
    <location>
        <begin position="362"/>
        <end position="383"/>
    </location>
</feature>
<feature type="compositionally biased region" description="Basic and acidic residues" evidence="16">
    <location>
        <begin position="396"/>
        <end position="407"/>
    </location>
</feature>
<dbReference type="SUPFAM" id="SSF51045">
    <property type="entry name" value="WW domain"/>
    <property type="match status" value="3"/>
</dbReference>
<evidence type="ECO:0000256" key="10">
    <source>
        <dbReference type="ARBA" id="ARBA00023163"/>
    </source>
</evidence>
<feature type="compositionally biased region" description="Pro residues" evidence="16">
    <location>
        <begin position="27"/>
        <end position="127"/>
    </location>
</feature>
<organism evidence="19 20">
    <name type="scientific">Albula goreensis</name>
    <dbReference type="NCBI Taxonomy" id="1534307"/>
    <lineage>
        <taxon>Eukaryota</taxon>
        <taxon>Metazoa</taxon>
        <taxon>Chordata</taxon>
        <taxon>Craniata</taxon>
        <taxon>Vertebrata</taxon>
        <taxon>Euteleostomi</taxon>
        <taxon>Actinopterygii</taxon>
        <taxon>Neopterygii</taxon>
        <taxon>Teleostei</taxon>
        <taxon>Albuliformes</taxon>
        <taxon>Albulidae</taxon>
        <taxon>Albula</taxon>
    </lineage>
</organism>
<dbReference type="PROSITE" id="PS50020">
    <property type="entry name" value="WW_DOMAIN_2"/>
    <property type="match status" value="3"/>
</dbReference>
<dbReference type="GO" id="GO:0003712">
    <property type="term" value="F:transcription coregulator activity"/>
    <property type="evidence" value="ECO:0007669"/>
    <property type="project" value="TreeGrafter"/>
</dbReference>
<evidence type="ECO:0000256" key="16">
    <source>
        <dbReference type="SAM" id="MobiDB-lite"/>
    </source>
</evidence>
<comment type="subcellular location">
    <subcellularLocation>
        <location evidence="1">Nucleus</location>
    </subcellularLocation>
</comment>
<feature type="domain" description="WW" evidence="17">
    <location>
        <begin position="339"/>
        <end position="366"/>
    </location>
</feature>
<keyword evidence="4" id="KW-1017">Isopeptide bond</keyword>
<evidence type="ECO:0000256" key="12">
    <source>
        <dbReference type="ARBA" id="ARBA00072019"/>
    </source>
</evidence>
<dbReference type="GO" id="GO:0005634">
    <property type="term" value="C:nucleus"/>
    <property type="evidence" value="ECO:0007669"/>
    <property type="project" value="UniProtKB-SubCell"/>
</dbReference>
<dbReference type="SUPFAM" id="SSF81698">
    <property type="entry name" value="FF domain"/>
    <property type="match status" value="5"/>
</dbReference>
<evidence type="ECO:0000256" key="3">
    <source>
        <dbReference type="ARBA" id="ARBA00022491"/>
    </source>
</evidence>
<dbReference type="AlphaFoldDB" id="A0A8T3E0G8"/>
<keyword evidence="8" id="KW-0805">Transcription regulation</keyword>
<dbReference type="Pfam" id="PF00397">
    <property type="entry name" value="WW"/>
    <property type="match status" value="2"/>
</dbReference>
<feature type="domain" description="FF" evidence="18">
    <location>
        <begin position="906"/>
        <end position="971"/>
    </location>
</feature>
<dbReference type="GO" id="GO:0070063">
    <property type="term" value="F:RNA polymerase binding"/>
    <property type="evidence" value="ECO:0007669"/>
    <property type="project" value="InterPro"/>
</dbReference>